<organism evidence="2">
    <name type="scientific">marine metagenome</name>
    <dbReference type="NCBI Taxonomy" id="408172"/>
    <lineage>
        <taxon>unclassified sequences</taxon>
        <taxon>metagenomes</taxon>
        <taxon>ecological metagenomes</taxon>
    </lineage>
</organism>
<dbReference type="PANTHER" id="PTHR35889">
    <property type="entry name" value="CYCLOINULO-OLIGOSACCHARIDE FRUCTANOTRANSFERASE-RELATED"/>
    <property type="match status" value="1"/>
</dbReference>
<protein>
    <recommendedName>
        <fullName evidence="1">Cytochrome C Planctomycete-type domain-containing protein</fullName>
    </recommendedName>
</protein>
<dbReference type="EMBL" id="UINC01078990">
    <property type="protein sequence ID" value="SVC20572.1"/>
    <property type="molecule type" value="Genomic_DNA"/>
</dbReference>
<dbReference type="GO" id="GO:0009055">
    <property type="term" value="F:electron transfer activity"/>
    <property type="evidence" value="ECO:0007669"/>
    <property type="project" value="InterPro"/>
</dbReference>
<dbReference type="AlphaFoldDB" id="A0A382KAY9"/>
<feature type="non-terminal residue" evidence="2">
    <location>
        <position position="226"/>
    </location>
</feature>
<dbReference type="PANTHER" id="PTHR35889:SF3">
    <property type="entry name" value="F-BOX DOMAIN-CONTAINING PROTEIN"/>
    <property type="match status" value="1"/>
</dbReference>
<reference evidence="2" key="1">
    <citation type="submission" date="2018-05" db="EMBL/GenBank/DDBJ databases">
        <authorList>
            <person name="Lanie J.A."/>
            <person name="Ng W.-L."/>
            <person name="Kazmierczak K.M."/>
            <person name="Andrzejewski T.M."/>
            <person name="Davidsen T.M."/>
            <person name="Wayne K.J."/>
            <person name="Tettelin H."/>
            <person name="Glass J.I."/>
            <person name="Rusch D."/>
            <person name="Podicherti R."/>
            <person name="Tsui H.-C.T."/>
            <person name="Winkler M.E."/>
        </authorList>
    </citation>
    <scope>NUCLEOTIDE SEQUENCE</scope>
</reference>
<dbReference type="SUPFAM" id="SSF50978">
    <property type="entry name" value="WD40 repeat-like"/>
    <property type="match status" value="1"/>
</dbReference>
<dbReference type="SUPFAM" id="SSF46626">
    <property type="entry name" value="Cytochrome c"/>
    <property type="match status" value="1"/>
</dbReference>
<feature type="domain" description="Cytochrome C Planctomycete-type" evidence="1">
    <location>
        <begin position="41"/>
        <end position="98"/>
    </location>
</feature>
<dbReference type="GO" id="GO:0020037">
    <property type="term" value="F:heme binding"/>
    <property type="evidence" value="ECO:0007669"/>
    <property type="project" value="InterPro"/>
</dbReference>
<dbReference type="Pfam" id="PF07635">
    <property type="entry name" value="PSCyt1"/>
    <property type="match status" value="1"/>
</dbReference>
<dbReference type="InterPro" id="IPR036909">
    <property type="entry name" value="Cyt_c-like_dom_sf"/>
</dbReference>
<name>A0A382KAY9_9ZZZZ</name>
<evidence type="ECO:0000259" key="1">
    <source>
        <dbReference type="Pfam" id="PF07635"/>
    </source>
</evidence>
<accession>A0A382KAY9</accession>
<sequence length="226" mass="24021">MITRKFKSIAAIGALFVGFTVSAADKVTYEDHVLPILRNKCLKCHNADKMKADLDISTYAALMNGSGNGEIVAGGDPDSSLLYQVITHAEEPNMPPKDKLGDKDIATIKAWVVGGLLENSGSKAVMAAKPKVNLALNPDSLGKRPDGPPPMPVEVFSLDPYVRTDRTSVSTAMAISPWSPLIAIGGQRQVLLYNTDSLSVAGIIPYEAGYPHSLKFSGNGELLVIG</sequence>
<dbReference type="InterPro" id="IPR036322">
    <property type="entry name" value="WD40_repeat_dom_sf"/>
</dbReference>
<proteinExistence type="predicted"/>
<gene>
    <name evidence="2" type="ORF">METZ01_LOCUS273426</name>
</gene>
<dbReference type="InterPro" id="IPR011429">
    <property type="entry name" value="Cyt_c_Planctomycete-type"/>
</dbReference>
<evidence type="ECO:0000313" key="2">
    <source>
        <dbReference type="EMBL" id="SVC20572.1"/>
    </source>
</evidence>